<evidence type="ECO:0000313" key="3">
    <source>
        <dbReference type="EMBL" id="SEG22888.1"/>
    </source>
</evidence>
<dbReference type="RefSeq" id="WP_103967704.1">
    <property type="nucleotide sequence ID" value="NZ_FNUX01000056.1"/>
</dbReference>
<feature type="signal peptide" evidence="2">
    <location>
        <begin position="1"/>
        <end position="23"/>
    </location>
</feature>
<protein>
    <submittedName>
        <fullName evidence="3">Uncharacterized protein</fullName>
    </submittedName>
</protein>
<dbReference type="OrthoDB" id="8550102at2"/>
<dbReference type="EMBL" id="FNUX01000056">
    <property type="protein sequence ID" value="SEG22888.1"/>
    <property type="molecule type" value="Genomic_DNA"/>
</dbReference>
<reference evidence="3 4" key="1">
    <citation type="submission" date="2016-10" db="EMBL/GenBank/DDBJ databases">
        <authorList>
            <person name="de Groot N.N."/>
        </authorList>
    </citation>
    <scope>NUCLEOTIDE SEQUENCE [LARGE SCALE GENOMIC DNA]</scope>
    <source>
        <strain evidence="3 4">Nm13</strain>
    </source>
</reference>
<dbReference type="Proteomes" id="UP000236753">
    <property type="component" value="Unassembled WGS sequence"/>
</dbReference>
<keyword evidence="2" id="KW-0732">Signal</keyword>
<proteinExistence type="predicted"/>
<evidence type="ECO:0000256" key="1">
    <source>
        <dbReference type="SAM" id="MobiDB-lite"/>
    </source>
</evidence>
<feature type="region of interest" description="Disordered" evidence="1">
    <location>
        <begin position="78"/>
        <end position="121"/>
    </location>
</feature>
<gene>
    <name evidence="3" type="ORF">SAMN05216334_1561</name>
</gene>
<organism evidence="3 4">
    <name type="scientific">Nitrosomonas ureae</name>
    <dbReference type="NCBI Taxonomy" id="44577"/>
    <lineage>
        <taxon>Bacteria</taxon>
        <taxon>Pseudomonadati</taxon>
        <taxon>Pseudomonadota</taxon>
        <taxon>Betaproteobacteria</taxon>
        <taxon>Nitrosomonadales</taxon>
        <taxon>Nitrosomonadaceae</taxon>
        <taxon>Nitrosomonas</taxon>
    </lineage>
</organism>
<sequence length="121" mass="13847">MKLFNLFLLITAGLFFSSPLILAAEQDPDFLPEKNREMGNIKERIQILEGRLNCMQKTNDFESLKTCNQAADQKMDALEAKINAQERNKKQSDSKTKQPDNKTSDNKYPDNKKPDAKNKPN</sequence>
<dbReference type="AlphaFoldDB" id="A0A1H5YFR4"/>
<feature type="chain" id="PRO_5009290475" evidence="2">
    <location>
        <begin position="24"/>
        <end position="121"/>
    </location>
</feature>
<evidence type="ECO:0000313" key="4">
    <source>
        <dbReference type="Proteomes" id="UP000236753"/>
    </source>
</evidence>
<evidence type="ECO:0000256" key="2">
    <source>
        <dbReference type="SAM" id="SignalP"/>
    </source>
</evidence>
<name>A0A1H5YFR4_9PROT</name>
<accession>A0A1H5YFR4</accession>